<dbReference type="CDD" id="cd13519">
    <property type="entry name" value="PBP2_PEB3_AcfC"/>
    <property type="match status" value="1"/>
</dbReference>
<dbReference type="AlphaFoldDB" id="A0A5S9NI32"/>
<evidence type="ECO:0000313" key="3">
    <source>
        <dbReference type="Proteomes" id="UP000433050"/>
    </source>
</evidence>
<dbReference type="Gene3D" id="3.40.190.10">
    <property type="entry name" value="Periplasmic binding protein-like II"/>
    <property type="match status" value="2"/>
</dbReference>
<evidence type="ECO:0008006" key="4">
    <source>
        <dbReference type="Google" id="ProtNLM"/>
    </source>
</evidence>
<feature type="chain" id="PRO_5025052564" description="ABC transporter substrate-binding protein" evidence="1">
    <location>
        <begin position="22"/>
        <end position="253"/>
    </location>
</feature>
<keyword evidence="1" id="KW-0732">Signal</keyword>
<evidence type="ECO:0000256" key="1">
    <source>
        <dbReference type="SAM" id="SignalP"/>
    </source>
</evidence>
<sequence length="253" mass="26938">MLKSLLLSLAVAVAIVPAARAADLNIYGPGGPAPAMKEAAATFGKLRGVDVAVTAGPTSAWIEKARQDADLVYSGSESMMTDFVTALGGQIHSTDVEPLYLRAAAILVRPGNPKKIGGLADLMKPGMKVLVVHGAGQTGMWEDVAGRSGDIVDVRRLRANVASFAPNSAVARQNWVEDPSFDAWIIWNIWQVSNPTLADLVEIDPEHRIYRDAGIVATTRGHDKPLAADFVAFLKSADGAAIFQKWGWISPGR</sequence>
<dbReference type="Proteomes" id="UP000433050">
    <property type="component" value="Unassembled WGS sequence"/>
</dbReference>
<dbReference type="EMBL" id="CACSAS010000001">
    <property type="protein sequence ID" value="CAA0090237.1"/>
    <property type="molecule type" value="Genomic_DNA"/>
</dbReference>
<feature type="signal peptide" evidence="1">
    <location>
        <begin position="1"/>
        <end position="21"/>
    </location>
</feature>
<protein>
    <recommendedName>
        <fullName evidence="4">ABC transporter substrate-binding protein</fullName>
    </recommendedName>
</protein>
<organism evidence="2 3">
    <name type="scientific">Starkeya nomas</name>
    <dbReference type="NCBI Taxonomy" id="2666134"/>
    <lineage>
        <taxon>Bacteria</taxon>
        <taxon>Pseudomonadati</taxon>
        <taxon>Pseudomonadota</taxon>
        <taxon>Alphaproteobacteria</taxon>
        <taxon>Hyphomicrobiales</taxon>
        <taxon>Xanthobacteraceae</taxon>
        <taxon>Starkeya</taxon>
    </lineage>
</organism>
<evidence type="ECO:0000313" key="2">
    <source>
        <dbReference type="EMBL" id="CAA0090237.1"/>
    </source>
</evidence>
<dbReference type="Pfam" id="PF13531">
    <property type="entry name" value="SBP_bac_11"/>
    <property type="match status" value="1"/>
</dbReference>
<dbReference type="RefSeq" id="WP_210253537.1">
    <property type="nucleotide sequence ID" value="NZ_CACSAS010000001.1"/>
</dbReference>
<keyword evidence="3" id="KW-1185">Reference proteome</keyword>
<dbReference type="SUPFAM" id="SSF53850">
    <property type="entry name" value="Periplasmic binding protein-like II"/>
    <property type="match status" value="1"/>
</dbReference>
<proteinExistence type="predicted"/>
<accession>A0A5S9NI32</accession>
<name>A0A5S9NI32_9HYPH</name>
<reference evidence="2 3" key="1">
    <citation type="submission" date="2019-12" db="EMBL/GenBank/DDBJ databases">
        <authorList>
            <person name="Reyes-Prieto M."/>
        </authorList>
    </citation>
    <scope>NUCLEOTIDE SEQUENCE [LARGE SCALE GENOMIC DNA]</scope>
    <source>
        <strain evidence="2">HF14-78462</strain>
    </source>
</reference>
<gene>
    <name evidence="2" type="ORF">STARVERO_01127</name>
</gene>